<dbReference type="SUPFAM" id="SSF89796">
    <property type="entry name" value="CoA-transferase family III (CaiB/BaiF)"/>
    <property type="match status" value="1"/>
</dbReference>
<sequence>MGPLAGLRIIEMAGLGPTPFAGMLLSDMGAEVIRLVRPNDTSIGAGSWNHLHRGRPALECDIGTGHGRELVCQLAERADALIEGFRPGVMERHLLGSEQLCARNPRLVYGRATGYGQDGPLSRRAGHDINYISIAGVLGSIARAGERPQFPLSLLGDFGGGGMLLAFGVLCGVLEAGRSGRGQVIDAAMVDGTALLSTVFHALRNAGMADDEPGTNSFDGGAHFYNVYATSDGAYIAVGAVEAPFYARLLEVLGLDPREFPQWDRARWPELTDRFAAAFRQKTRAAWEMILEPADACATAVYRIGEAPHHPHNVTRGTFVHVGHDLQPAPAPRFSRTVPELPEPAPEPGTDPGAALAGWGLTETDINTLTRASQPTEE</sequence>
<feature type="region of interest" description="Disordered" evidence="1">
    <location>
        <begin position="333"/>
        <end position="360"/>
    </location>
</feature>
<evidence type="ECO:0000313" key="2">
    <source>
        <dbReference type="EMBL" id="TCP55000.1"/>
    </source>
</evidence>
<dbReference type="InterPro" id="IPR044855">
    <property type="entry name" value="CoA-Trfase_III_dom3_sf"/>
</dbReference>
<gene>
    <name evidence="2" type="ORF">EV191_102212</name>
</gene>
<proteinExistence type="predicted"/>
<dbReference type="Gene3D" id="3.30.1540.10">
    <property type="entry name" value="formyl-coa transferase, domain 3"/>
    <property type="match status" value="1"/>
</dbReference>
<comment type="caution">
    <text evidence="2">The sequence shown here is derived from an EMBL/GenBank/DDBJ whole genome shotgun (WGS) entry which is preliminary data.</text>
</comment>
<name>A0A4R2QXS1_9PSEU</name>
<dbReference type="EMBL" id="SLXQ01000002">
    <property type="protein sequence ID" value="TCP55000.1"/>
    <property type="molecule type" value="Genomic_DNA"/>
</dbReference>
<dbReference type="PANTHER" id="PTHR48228:SF5">
    <property type="entry name" value="ALPHA-METHYLACYL-COA RACEMASE"/>
    <property type="match status" value="1"/>
</dbReference>
<dbReference type="RefSeq" id="WP_243658835.1">
    <property type="nucleotide sequence ID" value="NZ_SLXQ01000002.1"/>
</dbReference>
<dbReference type="AlphaFoldDB" id="A0A4R2QXS1"/>
<dbReference type="PANTHER" id="PTHR48228">
    <property type="entry name" value="SUCCINYL-COA--D-CITRAMALATE COA-TRANSFERASE"/>
    <property type="match status" value="1"/>
</dbReference>
<accession>A0A4R2QXS1</accession>
<dbReference type="InterPro" id="IPR023606">
    <property type="entry name" value="CoA-Trfase_III_dom_1_sf"/>
</dbReference>
<dbReference type="InterPro" id="IPR050509">
    <property type="entry name" value="CoA-transferase_III"/>
</dbReference>
<evidence type="ECO:0000313" key="3">
    <source>
        <dbReference type="Proteomes" id="UP000294911"/>
    </source>
</evidence>
<reference evidence="2 3" key="1">
    <citation type="submission" date="2019-03" db="EMBL/GenBank/DDBJ databases">
        <title>Genomic Encyclopedia of Type Strains, Phase IV (KMG-IV): sequencing the most valuable type-strain genomes for metagenomic binning, comparative biology and taxonomic classification.</title>
        <authorList>
            <person name="Goeker M."/>
        </authorList>
    </citation>
    <scope>NUCLEOTIDE SEQUENCE [LARGE SCALE GENOMIC DNA]</scope>
    <source>
        <strain evidence="2 3">DSM 45765</strain>
    </source>
</reference>
<dbReference type="Pfam" id="PF02515">
    <property type="entry name" value="CoA_transf_3"/>
    <property type="match status" value="1"/>
</dbReference>
<dbReference type="Gene3D" id="3.40.50.10540">
    <property type="entry name" value="Crotonobetainyl-coa:carnitine coa-transferase, domain 1"/>
    <property type="match status" value="1"/>
</dbReference>
<evidence type="ECO:0000256" key="1">
    <source>
        <dbReference type="SAM" id="MobiDB-lite"/>
    </source>
</evidence>
<dbReference type="InterPro" id="IPR003673">
    <property type="entry name" value="CoA-Trfase_fam_III"/>
</dbReference>
<dbReference type="GO" id="GO:0003824">
    <property type="term" value="F:catalytic activity"/>
    <property type="evidence" value="ECO:0007669"/>
    <property type="project" value="InterPro"/>
</dbReference>
<protein>
    <submittedName>
        <fullName evidence="2">Alpha-methylacyl-CoA racemase</fullName>
    </submittedName>
</protein>
<keyword evidence="3" id="KW-1185">Reference proteome</keyword>
<organism evidence="2 3">
    <name type="scientific">Tamaricihabitans halophyticus</name>
    <dbReference type="NCBI Taxonomy" id="1262583"/>
    <lineage>
        <taxon>Bacteria</taxon>
        <taxon>Bacillati</taxon>
        <taxon>Actinomycetota</taxon>
        <taxon>Actinomycetes</taxon>
        <taxon>Pseudonocardiales</taxon>
        <taxon>Pseudonocardiaceae</taxon>
        <taxon>Tamaricihabitans</taxon>
    </lineage>
</organism>
<dbReference type="Proteomes" id="UP000294911">
    <property type="component" value="Unassembled WGS sequence"/>
</dbReference>